<dbReference type="Proteomes" id="UP001056012">
    <property type="component" value="Chromosome 2"/>
</dbReference>
<feature type="chain" id="PRO_5040272741" evidence="3">
    <location>
        <begin position="19"/>
        <end position="618"/>
    </location>
</feature>
<gene>
    <name evidence="4" type="ORF">yc1106_02456</name>
</gene>
<keyword evidence="5" id="KW-1185">Reference proteome</keyword>
<keyword evidence="2" id="KW-0812">Transmembrane</keyword>
<dbReference type="VEuPathDB" id="FungiDB:yc1106_02456"/>
<accession>A0A9Q8Z3S5</accession>
<reference evidence="4" key="1">
    <citation type="submission" date="2021-12" db="EMBL/GenBank/DDBJ databases">
        <title>Curvularia clavata genome.</title>
        <authorList>
            <person name="Cao Y."/>
        </authorList>
    </citation>
    <scope>NUCLEOTIDE SEQUENCE</scope>
    <source>
        <strain evidence="4">Yc1106</strain>
    </source>
</reference>
<evidence type="ECO:0000313" key="4">
    <source>
        <dbReference type="EMBL" id="USP75182.1"/>
    </source>
</evidence>
<organism evidence="4 5">
    <name type="scientific">Curvularia clavata</name>
    <dbReference type="NCBI Taxonomy" id="95742"/>
    <lineage>
        <taxon>Eukaryota</taxon>
        <taxon>Fungi</taxon>
        <taxon>Dikarya</taxon>
        <taxon>Ascomycota</taxon>
        <taxon>Pezizomycotina</taxon>
        <taxon>Dothideomycetes</taxon>
        <taxon>Pleosporomycetidae</taxon>
        <taxon>Pleosporales</taxon>
        <taxon>Pleosporineae</taxon>
        <taxon>Pleosporaceae</taxon>
        <taxon>Curvularia</taxon>
    </lineage>
</organism>
<dbReference type="AlphaFoldDB" id="A0A9Q8Z3S5"/>
<feature type="transmembrane region" description="Helical" evidence="2">
    <location>
        <begin position="42"/>
        <end position="67"/>
    </location>
</feature>
<evidence type="ECO:0000313" key="5">
    <source>
        <dbReference type="Proteomes" id="UP001056012"/>
    </source>
</evidence>
<evidence type="ECO:0000256" key="2">
    <source>
        <dbReference type="SAM" id="Phobius"/>
    </source>
</evidence>
<feature type="compositionally biased region" description="Low complexity" evidence="1">
    <location>
        <begin position="411"/>
        <end position="429"/>
    </location>
</feature>
<keyword evidence="2" id="KW-1133">Transmembrane helix</keyword>
<name>A0A9Q8Z3S5_CURCL</name>
<dbReference type="EMBL" id="CP089275">
    <property type="protein sequence ID" value="USP75182.1"/>
    <property type="molecule type" value="Genomic_DNA"/>
</dbReference>
<feature type="region of interest" description="Disordered" evidence="1">
    <location>
        <begin position="402"/>
        <end position="445"/>
    </location>
</feature>
<feature type="region of interest" description="Disordered" evidence="1">
    <location>
        <begin position="207"/>
        <end position="243"/>
    </location>
</feature>
<evidence type="ECO:0000256" key="3">
    <source>
        <dbReference type="SAM" id="SignalP"/>
    </source>
</evidence>
<dbReference type="OrthoDB" id="3695146at2759"/>
<protein>
    <submittedName>
        <fullName evidence="4">Uncharacterized protein</fullName>
    </submittedName>
</protein>
<feature type="signal peptide" evidence="3">
    <location>
        <begin position="1"/>
        <end position="18"/>
    </location>
</feature>
<keyword evidence="3" id="KW-0732">Signal</keyword>
<proteinExistence type="predicted"/>
<sequence>MWALISFFCNVCLEVADTCSEVIDFLLWEADDDIRFDLQVDLSTILFSLFVWVSLLLVVLFALGIHFNFDIEAFKKWLFGDEYHHHIEDATEQGQSVELTTPSPPPPPYSGPATPLMYPPVEFPFEHFRATGESFAPSRRYFHEERPRYSPPILYEPLSSCSAEVKPSESADSAPLQEHHFVPEPRIEKDSGEFQVPTPITRDAMKMSAQPQPSSPPAPHTNIIMGSPPSHVSIPSPSPTPLSPESILRNALDLVAQEEHKIQEQMDIFLSTITTGAGYEVAAALILNFMQEAIQYLEPLFPAGLGLIPLEHRPWTRSIVMFWKALSPYGWDFLHHPDGRVPEFFRRFRCAATWFGLDELLVEFRYEAPPLPEPVPTPTVVEPQLQEQPSVSSMLTPVPTSFSLEKGNRASRLPSRTSRTSKTPTKPKLAQPEQSNPNLLKFDDPELHNLPTEKLKELTWSSFAWSSPSQAAIKIWSYSTVGRLVLPEKKDCDLSPNYVKSCLEDVAADFKRASIVLRLQARDCKRPCEDDVPMAPLFGEVLRLIKQAVDFTERCDNLAVWDTQDQWFNACLYFRDAVRLDKDIWETLCAWYGPEKYRPLRKAWKQGSTDWLLLDEQM</sequence>
<evidence type="ECO:0000256" key="1">
    <source>
        <dbReference type="SAM" id="MobiDB-lite"/>
    </source>
</evidence>
<keyword evidence="2" id="KW-0472">Membrane</keyword>